<dbReference type="PANTHER" id="PTHR10269:SF12">
    <property type="entry name" value="GLIAL CELL LINE-DERIVED NEUROTROPHIC FAMILY RECEPTOR-LIKE, ISOFORM E"/>
    <property type="match status" value="1"/>
</dbReference>
<feature type="domain" description="GDNF/GAS1" evidence="10">
    <location>
        <begin position="581"/>
        <end position="656"/>
    </location>
</feature>
<keyword evidence="6" id="KW-0675">Receptor</keyword>
<feature type="region of interest" description="Disordered" evidence="8">
    <location>
        <begin position="353"/>
        <end position="416"/>
    </location>
</feature>
<evidence type="ECO:0000256" key="7">
    <source>
        <dbReference type="ARBA" id="ARBA00023180"/>
    </source>
</evidence>
<feature type="region of interest" description="Disordered" evidence="8">
    <location>
        <begin position="305"/>
        <end position="335"/>
    </location>
</feature>
<dbReference type="GO" id="GO:0005886">
    <property type="term" value="C:plasma membrane"/>
    <property type="evidence" value="ECO:0007669"/>
    <property type="project" value="UniProtKB-SubCell"/>
</dbReference>
<dbReference type="EMBL" id="JBGFUD010000240">
    <property type="protein sequence ID" value="MFH4974073.1"/>
    <property type="molecule type" value="Genomic_DNA"/>
</dbReference>
<accession>A0ABD6E2V5</accession>
<feature type="compositionally biased region" description="Polar residues" evidence="8">
    <location>
        <begin position="361"/>
        <end position="371"/>
    </location>
</feature>
<sequence length="1540" mass="174449">MNTSNIPLLHALLLLYVEFPRSHVAAGDIDDHHQFSRHHPLRWQCFTVSVIHSMLSECPQATIVRLCGANVSCVSCREMLKKQRCVLLTDDAMDTRSVETELDIHSSFEVSDALRRTEKRLLFESRSHRSRRAPMSENIRIWRRRLSGDLQDYRRISSISCDQALYEVCLKHVSCRQLWMIFRSACAVDESNQCHMTNREDCWHSFEGLSWTGLGDCRCMNGNSDCQWIKLQTTYNKCIYEIAASGIYPTPVSFLSRTWSPKTWDHKSWRLTEIHKQQHANITVPFNQRTLTQPAESPLRTPVNFAGKSTEDSNLSVPLGLSTGTSSTAAPELSLRKSTSLNSSWNGMEISDATKTKKAESQSTNLQTEASTFVAKAPEDSKRSEVGYRKTSSSWIGAKTDSRPSSTKLSRQFQSRRTTIKPTLTAPSSSVIQMPLSVTMTSTASQRRHKVPSEFPNKADEVPLFLTSNENSSAIHKLWSHQNGEFKDAQVFPSRISENFSRNHDRGLQHSKNKEFRTLPSVDVRKPSKEGATWLAKSSEKLLASSKTTNISEKNSVRTNTSSQIRTAKMFTPKYSTASTCVSAYQRCERFETCKWHLSELRMRCTNECSREHCVATLQRFVRYVARPLVESLMFCHCNPSDVECLNYQQLMYPLCLYSDANIGLYSCTETVAKCRTNMFCQRYSTLFFDYCPVENDECAISELDHCRQAVMAIRGTYLEYPCYCLANDVTCRKYQAGMLPNNPCIERSMLEYSQFMGEISSSTQSNADRLKKKDGFENNKPNKVEQMTELSDRLTQNHLKTTVLHSANVPLFTTNSHTSNSSKHSDVSSSIERSQPYSTMKPPHKIEMKQRRPTADGRGDLFLPTAAPLSKNETHNKEFSHIEVDDRTTKSHNISAITTSEPTVSESVAVRESVTDSYDVNARMRESKNELIMSSDESVSFNESSLMSTGDRVVIENGEKLLKKKKIEMKPDEIAPANVDNNTMRRDDFGAVISEDKDTSETSDDGKVRRKGEELTPKFGELSLENVAPYSTDIADNIETPKESVDVLAEAVSLQSDKDALTSKTPHSDYDANIGGSVLRRVASTTEPTAHIALPHRTTLVLPPTEETDSADIKEVGEKMEKVRINIPQRSNTNGRLRETYVNRTETLTNYRLKDHANDDRHYEREEIMENFDDNENIVTSPKIIETSIMIPSVDDVPLIVNHSYIEQKSSDREEFRRHKLNVTGMASSSRYVIEGTSKQNSKTRPKETSNLYYSRLIPPTLSKHLRSDSTDGCTVKDMNGIMITHLKGSIIRRFHDWAGRCSSWCICNKDRQLNCVKLPCLASGDCKTSLTKIEYGGKLFIKDRGACTCQSSKFICDRPKKMPTIYSGLYLTIGYSRDEVMMIKNAVPRNILERAGFLLADESVAHDIGSRLQFALDTFMPNIPCRLVPMANVDFGEENVIYQIEWFGVNRFTNETNEGWHTGQSAKVCSPYVKQLADHMTRNQVLRYQLVLSTIKQISVIDLLDALPARAPRISLNNFDVFLFTLFSLSSVIFSYCI</sequence>
<keyword evidence="12" id="KW-1185">Reference proteome</keyword>
<protein>
    <recommendedName>
        <fullName evidence="10">GDNF/GAS1 domain-containing protein</fullName>
    </recommendedName>
</protein>
<evidence type="ECO:0000256" key="6">
    <source>
        <dbReference type="ARBA" id="ARBA00023170"/>
    </source>
</evidence>
<evidence type="ECO:0000313" key="11">
    <source>
        <dbReference type="EMBL" id="MFH4974073.1"/>
    </source>
</evidence>
<feature type="compositionally biased region" description="Low complexity" evidence="8">
    <location>
        <begin position="815"/>
        <end position="831"/>
    </location>
</feature>
<feature type="region of interest" description="Disordered" evidence="8">
    <location>
        <begin position="978"/>
        <end position="1012"/>
    </location>
</feature>
<dbReference type="GO" id="GO:0007169">
    <property type="term" value="P:cell surface receptor protein tyrosine kinase signaling pathway"/>
    <property type="evidence" value="ECO:0007669"/>
    <property type="project" value="UniProtKB-ARBA"/>
</dbReference>
<feature type="compositionally biased region" description="Basic and acidic residues" evidence="8">
    <location>
        <begin position="984"/>
        <end position="1012"/>
    </location>
</feature>
<comment type="similarity">
    <text evidence="2">Belongs to the GDNFR family.</text>
</comment>
<evidence type="ECO:0000256" key="8">
    <source>
        <dbReference type="SAM" id="MobiDB-lite"/>
    </source>
</evidence>
<keyword evidence="3" id="KW-1003">Cell membrane</keyword>
<feature type="region of interest" description="Disordered" evidence="8">
    <location>
        <begin position="815"/>
        <end position="842"/>
    </location>
</feature>
<evidence type="ECO:0000256" key="4">
    <source>
        <dbReference type="ARBA" id="ARBA00022729"/>
    </source>
</evidence>
<feature type="domain" description="GDNF/GAS1" evidence="10">
    <location>
        <begin position="668"/>
        <end position="745"/>
    </location>
</feature>
<evidence type="ECO:0000256" key="3">
    <source>
        <dbReference type="ARBA" id="ARBA00022475"/>
    </source>
</evidence>
<keyword evidence="5" id="KW-0472">Membrane</keyword>
<evidence type="ECO:0000259" key="10">
    <source>
        <dbReference type="SMART" id="SM00907"/>
    </source>
</evidence>
<dbReference type="SMART" id="SM00907">
    <property type="entry name" value="GDNF"/>
    <property type="match status" value="3"/>
</dbReference>
<dbReference type="PANTHER" id="PTHR10269">
    <property type="entry name" value="GDNF RECEPTOR ALPHA"/>
    <property type="match status" value="1"/>
</dbReference>
<feature type="domain" description="GDNF/GAS1" evidence="10">
    <location>
        <begin position="161"/>
        <end position="238"/>
    </location>
</feature>
<feature type="chain" id="PRO_5044783728" description="GDNF/GAS1 domain-containing protein" evidence="9">
    <location>
        <begin position="27"/>
        <end position="1540"/>
    </location>
</feature>
<evidence type="ECO:0000256" key="2">
    <source>
        <dbReference type="ARBA" id="ARBA00005961"/>
    </source>
</evidence>
<evidence type="ECO:0000256" key="5">
    <source>
        <dbReference type="ARBA" id="ARBA00023136"/>
    </source>
</evidence>
<comment type="subcellular location">
    <subcellularLocation>
        <location evidence="1">Cell membrane</location>
    </subcellularLocation>
</comment>
<dbReference type="InterPro" id="IPR016017">
    <property type="entry name" value="GDNF/GAS1"/>
</dbReference>
<name>A0ABD6E2V5_9BILA</name>
<feature type="compositionally biased region" description="Polar residues" evidence="8">
    <location>
        <begin position="312"/>
        <end position="329"/>
    </location>
</feature>
<comment type="caution">
    <text evidence="11">The sequence shown here is derived from an EMBL/GenBank/DDBJ whole genome shotgun (WGS) entry which is preliminary data.</text>
</comment>
<feature type="compositionally biased region" description="Basic and acidic residues" evidence="8">
    <location>
        <begin position="377"/>
        <end position="388"/>
    </location>
</feature>
<organism evidence="11 12">
    <name type="scientific">Gnathostoma spinigerum</name>
    <dbReference type="NCBI Taxonomy" id="75299"/>
    <lineage>
        <taxon>Eukaryota</taxon>
        <taxon>Metazoa</taxon>
        <taxon>Ecdysozoa</taxon>
        <taxon>Nematoda</taxon>
        <taxon>Chromadorea</taxon>
        <taxon>Rhabditida</taxon>
        <taxon>Spirurina</taxon>
        <taxon>Gnathostomatomorpha</taxon>
        <taxon>Gnathostomatoidea</taxon>
        <taxon>Gnathostomatidae</taxon>
        <taxon>Gnathostoma</taxon>
    </lineage>
</organism>
<gene>
    <name evidence="11" type="ORF">AB6A40_000782</name>
</gene>
<feature type="compositionally biased region" description="Polar residues" evidence="8">
    <location>
        <begin position="403"/>
        <end position="416"/>
    </location>
</feature>
<reference evidence="11 12" key="1">
    <citation type="submission" date="2024-08" db="EMBL/GenBank/DDBJ databases">
        <title>Gnathostoma spinigerum genome.</title>
        <authorList>
            <person name="Gonzalez-Bertolin B."/>
            <person name="Monzon S."/>
            <person name="Zaballos A."/>
            <person name="Jimenez P."/>
            <person name="Dekumyoy P."/>
            <person name="Varona S."/>
            <person name="Cuesta I."/>
            <person name="Sumanam S."/>
            <person name="Adisakwattana P."/>
            <person name="Gasser R.B."/>
            <person name="Hernandez-Gonzalez A."/>
            <person name="Young N.D."/>
            <person name="Perteguer M.J."/>
        </authorList>
    </citation>
    <scope>NUCLEOTIDE SEQUENCE [LARGE SCALE GENOMIC DNA]</scope>
    <source>
        <strain evidence="11">AL3</strain>
        <tissue evidence="11">Liver</tissue>
    </source>
</reference>
<keyword evidence="4 9" id="KW-0732">Signal</keyword>
<evidence type="ECO:0000256" key="1">
    <source>
        <dbReference type="ARBA" id="ARBA00004236"/>
    </source>
</evidence>
<dbReference type="SUPFAM" id="SSF110035">
    <property type="entry name" value="GDNF receptor-like"/>
    <property type="match status" value="2"/>
</dbReference>
<keyword evidence="7" id="KW-0325">Glycoprotein</keyword>
<dbReference type="InterPro" id="IPR003438">
    <property type="entry name" value="GDNF_rcpt"/>
</dbReference>
<evidence type="ECO:0000256" key="9">
    <source>
        <dbReference type="SAM" id="SignalP"/>
    </source>
</evidence>
<dbReference type="InterPro" id="IPR037193">
    <property type="entry name" value="GDNF_alpha"/>
</dbReference>
<proteinExistence type="inferred from homology"/>
<feature type="signal peptide" evidence="9">
    <location>
        <begin position="1"/>
        <end position="26"/>
    </location>
</feature>
<evidence type="ECO:0000313" key="12">
    <source>
        <dbReference type="Proteomes" id="UP001608902"/>
    </source>
</evidence>
<dbReference type="Proteomes" id="UP001608902">
    <property type="component" value="Unassembled WGS sequence"/>
</dbReference>